<accession>A0ABQ6MP79</accession>
<feature type="transmembrane region" description="Helical" evidence="1">
    <location>
        <begin position="116"/>
        <end position="134"/>
    </location>
</feature>
<proteinExistence type="predicted"/>
<evidence type="ECO:0000313" key="3">
    <source>
        <dbReference type="Proteomes" id="UP001165060"/>
    </source>
</evidence>
<keyword evidence="1" id="KW-1133">Transmembrane helix</keyword>
<protein>
    <submittedName>
        <fullName evidence="2">Uncharacterized protein</fullName>
    </submittedName>
</protein>
<evidence type="ECO:0000313" key="2">
    <source>
        <dbReference type="EMBL" id="GMI29474.1"/>
    </source>
</evidence>
<feature type="transmembrane region" description="Helical" evidence="1">
    <location>
        <begin position="181"/>
        <end position="202"/>
    </location>
</feature>
<feature type="transmembrane region" description="Helical" evidence="1">
    <location>
        <begin position="86"/>
        <end position="110"/>
    </location>
</feature>
<feature type="transmembrane region" description="Helical" evidence="1">
    <location>
        <begin position="218"/>
        <end position="239"/>
    </location>
</feature>
<keyword evidence="3" id="KW-1185">Reference proteome</keyword>
<sequence>MKELDREYVWFRPMLDRTAQRLLESVSWGLKMRLYTGAGLSTMDLLSDIFMIYTYATTEQQGTALSLAIMPDFYGYIPDSAGKRTLIFGCMIINGALLLLVRSVSMALLAMVRGQWVLVYLVSDMGLYFMYKILRRDLWHWIALEGAPSVVESVLERLVVKVLVDFTGVIQFRAAGEMGGCYFTFNMIMALAASFVATHIYFASLQEGEEAVMKEGDAWMMMGGLSGGLLCFEAAFLLLMKPGYKSTFFSTQTGYRYVQSKFLREGDENKKAVFKYNKKLWLSIRPDVKAWTLENWERWEEEAPEWFDDKFRASADDDMIPAKSLRRMRGGGERRRSSLGDVLGGGRRVAPVGGGGEDGAILTGVGL</sequence>
<evidence type="ECO:0000256" key="1">
    <source>
        <dbReference type="SAM" id="Phobius"/>
    </source>
</evidence>
<keyword evidence="1" id="KW-0812">Transmembrane</keyword>
<dbReference type="Proteomes" id="UP001165060">
    <property type="component" value="Unassembled WGS sequence"/>
</dbReference>
<keyword evidence="1" id="KW-0472">Membrane</keyword>
<gene>
    <name evidence="2" type="ORF">TeGR_g11218</name>
</gene>
<reference evidence="2 3" key="1">
    <citation type="journal article" date="2023" name="Commun. Biol.">
        <title>Genome analysis of Parmales, the sister group of diatoms, reveals the evolutionary specialization of diatoms from phago-mixotrophs to photoautotrophs.</title>
        <authorList>
            <person name="Ban H."/>
            <person name="Sato S."/>
            <person name="Yoshikawa S."/>
            <person name="Yamada K."/>
            <person name="Nakamura Y."/>
            <person name="Ichinomiya M."/>
            <person name="Sato N."/>
            <person name="Blanc-Mathieu R."/>
            <person name="Endo H."/>
            <person name="Kuwata A."/>
            <person name="Ogata H."/>
        </authorList>
    </citation>
    <scope>NUCLEOTIDE SEQUENCE [LARGE SCALE GENOMIC DNA]</scope>
</reference>
<organism evidence="2 3">
    <name type="scientific">Tetraparma gracilis</name>
    <dbReference type="NCBI Taxonomy" id="2962635"/>
    <lineage>
        <taxon>Eukaryota</taxon>
        <taxon>Sar</taxon>
        <taxon>Stramenopiles</taxon>
        <taxon>Ochrophyta</taxon>
        <taxon>Bolidophyceae</taxon>
        <taxon>Parmales</taxon>
        <taxon>Triparmaceae</taxon>
        <taxon>Tetraparma</taxon>
    </lineage>
</organism>
<name>A0ABQ6MP79_9STRA</name>
<dbReference type="EMBL" id="BRYB01000403">
    <property type="protein sequence ID" value="GMI29474.1"/>
    <property type="molecule type" value="Genomic_DNA"/>
</dbReference>
<comment type="caution">
    <text evidence="2">The sequence shown here is derived from an EMBL/GenBank/DDBJ whole genome shotgun (WGS) entry which is preliminary data.</text>
</comment>